<sequence>MSALLTRTAATRAARPLLPRTLPSSTAPRAPAVAIRKASTEADSKSRQARSLFSRFARLDPELYGILAVTAGAYGAFAYFFGTDAAPLVHAIVIASLSSPLSYRATQFQDKYRLIVICDLAGNPTGSTDARDVPAVPGSEPWRKEGATASGMYMYYPGGDVHRDPKAAPSALNTAVIPKVNLPKELHEKYNKWGKDGYDF</sequence>
<comment type="caution">
    <text evidence="2">The sequence shown here is derived from an EMBL/GenBank/DDBJ whole genome shotgun (WGS) entry which is preliminary data.</text>
</comment>
<evidence type="ECO:0000313" key="3">
    <source>
        <dbReference type="Proteomes" id="UP000190776"/>
    </source>
</evidence>
<dbReference type="Proteomes" id="UP000190776">
    <property type="component" value="Unassembled WGS sequence"/>
</dbReference>
<dbReference type="OrthoDB" id="3141857at2759"/>
<feature type="transmembrane region" description="Helical" evidence="1">
    <location>
        <begin position="88"/>
        <end position="105"/>
    </location>
</feature>
<dbReference type="AlphaFoldDB" id="A0A1S8B6F4"/>
<keyword evidence="1" id="KW-1133">Transmembrane helix</keyword>
<proteinExistence type="predicted"/>
<protein>
    <submittedName>
        <fullName evidence="2">Uncharacterized protein</fullName>
    </submittedName>
</protein>
<dbReference type="PANTHER" id="PTHR40466">
    <property type="entry name" value="EXPRESSED PROTEIN"/>
    <property type="match status" value="1"/>
</dbReference>
<keyword evidence="1" id="KW-0812">Transmembrane</keyword>
<dbReference type="PANTHER" id="PTHR40466:SF1">
    <property type="entry name" value="FUNGAL PROTEIN"/>
    <property type="match status" value="1"/>
</dbReference>
<accession>A0A1S8B6F4</accession>
<gene>
    <name evidence="2" type="ORF">BK809_0001195</name>
</gene>
<organism evidence="2 3">
    <name type="scientific">Diplodia seriata</name>
    <dbReference type="NCBI Taxonomy" id="420778"/>
    <lineage>
        <taxon>Eukaryota</taxon>
        <taxon>Fungi</taxon>
        <taxon>Dikarya</taxon>
        <taxon>Ascomycota</taxon>
        <taxon>Pezizomycotina</taxon>
        <taxon>Dothideomycetes</taxon>
        <taxon>Dothideomycetes incertae sedis</taxon>
        <taxon>Botryosphaeriales</taxon>
        <taxon>Botryosphaeriaceae</taxon>
        <taxon>Diplodia</taxon>
    </lineage>
</organism>
<dbReference type="EMBL" id="MSZU01000113">
    <property type="protein sequence ID" value="OMP83004.1"/>
    <property type="molecule type" value="Genomic_DNA"/>
</dbReference>
<evidence type="ECO:0000256" key="1">
    <source>
        <dbReference type="SAM" id="Phobius"/>
    </source>
</evidence>
<keyword evidence="1" id="KW-0472">Membrane</keyword>
<feature type="transmembrane region" description="Helical" evidence="1">
    <location>
        <begin position="63"/>
        <end position="82"/>
    </location>
</feature>
<name>A0A1S8B6F4_9PEZI</name>
<evidence type="ECO:0000313" key="2">
    <source>
        <dbReference type="EMBL" id="OMP83004.1"/>
    </source>
</evidence>
<reference evidence="2 3" key="1">
    <citation type="submission" date="2017-01" db="EMBL/GenBank/DDBJ databases">
        <title>Draft genome sequence of Diplodia seriata F98.1, a fungal species involved in grapevine trunk diseases.</title>
        <authorList>
            <person name="Robert-Siegwald G."/>
            <person name="Vallet J."/>
            <person name="Abou-Mansour E."/>
            <person name="Xu J."/>
            <person name="Rey P."/>
            <person name="Bertsch C."/>
            <person name="Rego C."/>
            <person name="Larignon P."/>
            <person name="Fontaine F."/>
            <person name="Lebrun M.-H."/>
        </authorList>
    </citation>
    <scope>NUCLEOTIDE SEQUENCE [LARGE SCALE GENOMIC DNA]</scope>
    <source>
        <strain evidence="2 3">F98.1</strain>
    </source>
</reference>
<dbReference type="InterPro" id="IPR039965">
    <property type="entry name" value="C3H7.08c"/>
</dbReference>